<evidence type="ECO:0000256" key="4">
    <source>
        <dbReference type="ARBA" id="ARBA00012638"/>
    </source>
</evidence>
<evidence type="ECO:0000313" key="9">
    <source>
        <dbReference type="Proteomes" id="UP000694383"/>
    </source>
</evidence>
<evidence type="ECO:0000256" key="5">
    <source>
        <dbReference type="ARBA" id="ARBA00022801"/>
    </source>
</evidence>
<dbReference type="InterPro" id="IPR031315">
    <property type="entry name" value="LNS2/PITP"/>
</dbReference>
<dbReference type="PANTHER" id="PTHR12181:SF11">
    <property type="entry name" value="PHOSPHATIDATE PHOSPHATASE LPIN2"/>
    <property type="match status" value="1"/>
</dbReference>
<dbReference type="InterPro" id="IPR013209">
    <property type="entry name" value="LNS2"/>
</dbReference>
<dbReference type="GeneTree" id="ENSGT00940000156313"/>
<protein>
    <recommendedName>
        <fullName evidence="4">phosphatidate phosphatase</fullName>
        <ecNumber evidence="4">3.1.3.4</ecNumber>
    </recommendedName>
</protein>
<dbReference type="InterPro" id="IPR007651">
    <property type="entry name" value="Lipin_N"/>
</dbReference>
<dbReference type="InterPro" id="IPR026058">
    <property type="entry name" value="LIPIN"/>
</dbReference>
<keyword evidence="9" id="KW-1185">Reference proteome</keyword>
<feature type="compositionally biased region" description="Basic residues" evidence="6">
    <location>
        <begin position="148"/>
        <end position="161"/>
    </location>
</feature>
<dbReference type="GO" id="GO:0005789">
    <property type="term" value="C:endoplasmic reticulum membrane"/>
    <property type="evidence" value="ECO:0007669"/>
    <property type="project" value="TreeGrafter"/>
</dbReference>
<dbReference type="AlphaFoldDB" id="A0A8C7ZU73"/>
<evidence type="ECO:0000256" key="3">
    <source>
        <dbReference type="ARBA" id="ARBA00005476"/>
    </source>
</evidence>
<dbReference type="GO" id="GO:0005829">
    <property type="term" value="C:cytosol"/>
    <property type="evidence" value="ECO:0007669"/>
    <property type="project" value="TreeGrafter"/>
</dbReference>
<dbReference type="InterPro" id="IPR023214">
    <property type="entry name" value="HAD_sf"/>
</dbReference>
<reference evidence="8" key="2">
    <citation type="submission" date="2025-09" db="UniProtKB">
        <authorList>
            <consortium name="Ensembl"/>
        </authorList>
    </citation>
    <scope>IDENTIFICATION</scope>
</reference>
<dbReference type="Pfam" id="PF08235">
    <property type="entry name" value="LNS2"/>
    <property type="match status" value="1"/>
</dbReference>
<comment type="similarity">
    <text evidence="3">Belongs to the lipin family.</text>
</comment>
<feature type="region of interest" description="Disordered" evidence="6">
    <location>
        <begin position="123"/>
        <end position="176"/>
    </location>
</feature>
<organism evidence="8 9">
    <name type="scientific">Oryzias sinensis</name>
    <name type="common">Chinese medaka</name>
    <dbReference type="NCBI Taxonomy" id="183150"/>
    <lineage>
        <taxon>Eukaryota</taxon>
        <taxon>Metazoa</taxon>
        <taxon>Chordata</taxon>
        <taxon>Craniata</taxon>
        <taxon>Vertebrata</taxon>
        <taxon>Euteleostomi</taxon>
        <taxon>Actinopterygii</taxon>
        <taxon>Neopterygii</taxon>
        <taxon>Teleostei</taxon>
        <taxon>Neoteleostei</taxon>
        <taxon>Acanthomorphata</taxon>
        <taxon>Ovalentaria</taxon>
        <taxon>Atherinomorphae</taxon>
        <taxon>Beloniformes</taxon>
        <taxon>Adrianichthyidae</taxon>
        <taxon>Oryziinae</taxon>
        <taxon>Oryzias</taxon>
    </lineage>
</organism>
<evidence type="ECO:0000256" key="1">
    <source>
        <dbReference type="ARBA" id="ARBA00001180"/>
    </source>
</evidence>
<dbReference type="GO" id="GO:0019432">
    <property type="term" value="P:triglyceride biosynthetic process"/>
    <property type="evidence" value="ECO:0007669"/>
    <property type="project" value="TreeGrafter"/>
</dbReference>
<proteinExistence type="inferred from homology"/>
<dbReference type="Pfam" id="PF16876">
    <property type="entry name" value="Lipin_mid"/>
    <property type="match status" value="1"/>
</dbReference>
<dbReference type="SMART" id="SM00775">
    <property type="entry name" value="LNS2"/>
    <property type="match status" value="1"/>
</dbReference>
<dbReference type="PANTHER" id="PTHR12181">
    <property type="entry name" value="LIPIN"/>
    <property type="match status" value="1"/>
</dbReference>
<name>A0A8C7ZU73_9TELE</name>
<feature type="domain" description="LNS2/PITP" evidence="7">
    <location>
        <begin position="625"/>
        <end position="781"/>
    </location>
</feature>
<evidence type="ECO:0000259" key="7">
    <source>
        <dbReference type="SMART" id="SM00775"/>
    </source>
</evidence>
<sequence length="836" mass="93609">MNYVGQLAGQVLVTVKELYKGINQATLSGCIDVVVVRQRDGTFQCSPFHVRFGKLGVLRSKEKVIDIEVNGEPVDLHMKLGDNGEAFFVQETEQTNIIPAHLATSPIPTESHMFWISEVESRAAKKMQDVPGDPEDPPESPAPSTLASKKKKRRRKKHKGDPRREELTPPVSVSTGNAAAAAAAAAVSSGQNEEIFEMDLSSDEETAAHISSPGLSQAFSPQSDSELVMRPSETLLRAESHMQWTWGEFPETTRVTKKERQESIKTVTITPSDSTHFRVILSSEAMEKDAETEREDGDSPVCTIVRPEPRTPTAAVTPVTPTEPLKERCRAYLLPTCSPLFPTAPKRHARLVSGVPKRSQHQGPEDIYLDDLNVLEPDVAARYFPKSESEAANKHWMDSEICSGSQSPQSVGSAAADSGTECMSDSAGDLPDVTLSLCGGLSENAEISKERFMEHIITYHEFAENPAIIDNPNLVVKIGNRYYNWTLAAPLILSLQAFQKNLPKATEEAWVKEKMPKKSGRWWFWRKRADSTIKQVFDSLYCMFFLLLTTRGHYRSTCSSSFLQSTAAFLLTLNRSLTYVLFSCFQANLKLKEGPNDVTFSITTQYQGTCRCEGTIYLWNWDDRVIISDIDGTITKSDVFGQILPQLGKDWTHQGIAKLYHSVAENGYKFLYCSARAIGMADMTRGYLHWVNDGGIILPRGPLMLSPSSLFSAFHREVIEKKPEIFKIECLTDIKNLFQHNKRPFYAAFGNRTNDVFAYKEVGVPVCRIFTVNPKGELIQEQTKGNKSSYGRLSELVEHVFPLLSKEQNEAFLMPEFSSFCYWRQPLPEINPDDLL</sequence>
<dbReference type="EC" id="3.1.3.4" evidence="4"/>
<evidence type="ECO:0000256" key="2">
    <source>
        <dbReference type="ARBA" id="ARBA00001946"/>
    </source>
</evidence>
<dbReference type="GO" id="GO:0045944">
    <property type="term" value="P:positive regulation of transcription by RNA polymerase II"/>
    <property type="evidence" value="ECO:0007669"/>
    <property type="project" value="TreeGrafter"/>
</dbReference>
<keyword evidence="5" id="KW-0378">Hydrolase</keyword>
<dbReference type="Pfam" id="PF04571">
    <property type="entry name" value="Lipin_N"/>
    <property type="match status" value="1"/>
</dbReference>
<dbReference type="GO" id="GO:0003713">
    <property type="term" value="F:transcription coactivator activity"/>
    <property type="evidence" value="ECO:0007669"/>
    <property type="project" value="TreeGrafter"/>
</dbReference>
<dbReference type="GO" id="GO:0008195">
    <property type="term" value="F:phosphatidate phosphatase activity"/>
    <property type="evidence" value="ECO:0007669"/>
    <property type="project" value="UniProtKB-EC"/>
</dbReference>
<comment type="catalytic activity">
    <reaction evidence="1">
        <text>a 1,2-diacyl-sn-glycero-3-phosphate + H2O = a 1,2-diacyl-sn-glycerol + phosphate</text>
        <dbReference type="Rhea" id="RHEA:27429"/>
        <dbReference type="ChEBI" id="CHEBI:15377"/>
        <dbReference type="ChEBI" id="CHEBI:17815"/>
        <dbReference type="ChEBI" id="CHEBI:43474"/>
        <dbReference type="ChEBI" id="CHEBI:58608"/>
        <dbReference type="EC" id="3.1.3.4"/>
    </reaction>
    <physiologicalReaction direction="left-to-right" evidence="1">
        <dbReference type="Rhea" id="RHEA:27430"/>
    </physiologicalReaction>
</comment>
<dbReference type="Ensembl" id="ENSOSIT00000049330.1">
    <property type="protein sequence ID" value="ENSOSIP00000046933.1"/>
    <property type="gene ID" value="ENSOSIG00000022105.1"/>
</dbReference>
<dbReference type="GO" id="GO:0032869">
    <property type="term" value="P:cellular response to insulin stimulus"/>
    <property type="evidence" value="ECO:0007669"/>
    <property type="project" value="TreeGrafter"/>
</dbReference>
<comment type="cofactor">
    <cofactor evidence="2">
        <name>Mg(2+)</name>
        <dbReference type="ChEBI" id="CHEBI:18420"/>
    </cofactor>
</comment>
<accession>A0A8C7ZU73</accession>
<dbReference type="Gene3D" id="3.40.50.1000">
    <property type="entry name" value="HAD superfamily/HAD-like"/>
    <property type="match status" value="1"/>
</dbReference>
<evidence type="ECO:0000313" key="8">
    <source>
        <dbReference type="Ensembl" id="ENSOSIP00000046933.1"/>
    </source>
</evidence>
<dbReference type="GO" id="GO:0009062">
    <property type="term" value="P:fatty acid catabolic process"/>
    <property type="evidence" value="ECO:0007669"/>
    <property type="project" value="TreeGrafter"/>
</dbReference>
<dbReference type="Proteomes" id="UP000694383">
    <property type="component" value="Unplaced"/>
</dbReference>
<dbReference type="InterPro" id="IPR036412">
    <property type="entry name" value="HAD-like_sf"/>
</dbReference>
<dbReference type="SUPFAM" id="SSF56784">
    <property type="entry name" value="HAD-like"/>
    <property type="match status" value="1"/>
</dbReference>
<evidence type="ECO:0000256" key="6">
    <source>
        <dbReference type="SAM" id="MobiDB-lite"/>
    </source>
</evidence>
<dbReference type="GO" id="GO:0005634">
    <property type="term" value="C:nucleus"/>
    <property type="evidence" value="ECO:0007669"/>
    <property type="project" value="TreeGrafter"/>
</dbReference>
<reference evidence="8" key="1">
    <citation type="submission" date="2025-08" db="UniProtKB">
        <authorList>
            <consortium name="Ensembl"/>
        </authorList>
    </citation>
    <scope>IDENTIFICATION</scope>
</reference>
<dbReference type="InterPro" id="IPR031703">
    <property type="entry name" value="Lipin_mid"/>
</dbReference>